<evidence type="ECO:0000313" key="3">
    <source>
        <dbReference type="Proteomes" id="UP000624244"/>
    </source>
</evidence>
<name>A0A8H6E022_COCSA</name>
<organism evidence="2 3">
    <name type="scientific">Cochliobolus sativus</name>
    <name type="common">Common root rot and spot blotch fungus</name>
    <name type="synonym">Bipolaris sorokiniana</name>
    <dbReference type="NCBI Taxonomy" id="45130"/>
    <lineage>
        <taxon>Eukaryota</taxon>
        <taxon>Fungi</taxon>
        <taxon>Dikarya</taxon>
        <taxon>Ascomycota</taxon>
        <taxon>Pezizomycotina</taxon>
        <taxon>Dothideomycetes</taxon>
        <taxon>Pleosporomycetidae</taxon>
        <taxon>Pleosporales</taxon>
        <taxon>Pleosporineae</taxon>
        <taxon>Pleosporaceae</taxon>
        <taxon>Bipolaris</taxon>
    </lineage>
</organism>
<dbReference type="Proteomes" id="UP000624244">
    <property type="component" value="Unassembled WGS sequence"/>
</dbReference>
<sequence>MAKSRVPALGVYQLTSVGLSRRTQPGPSFNIRRQCPALPKPGMTVGSKHCQAFPCYSGPAAAPLSSLGCMEHPRSELIAQTGWCCNQAAKQHLLNPRLYSKVLLDVQRCCCPPKTAIAPAPVHLCRSFSSVQPLSARLHMRIPPGQPSHLVLVACSHSVITQSTFVFHCTVQPVHSKTVHRTSNTSSLLSGVSHGQQQRDPPTLGQQAKDTSLGCNRGYKRSNTPRHSCHWLH</sequence>
<feature type="compositionally biased region" description="Basic residues" evidence="1">
    <location>
        <begin position="218"/>
        <end position="233"/>
    </location>
</feature>
<feature type="region of interest" description="Disordered" evidence="1">
    <location>
        <begin position="182"/>
        <end position="233"/>
    </location>
</feature>
<dbReference type="EMBL" id="WNKQ01000002">
    <property type="protein sequence ID" value="KAF5852975.1"/>
    <property type="molecule type" value="Genomic_DNA"/>
</dbReference>
<comment type="caution">
    <text evidence="2">The sequence shown here is derived from an EMBL/GenBank/DDBJ whole genome shotgun (WGS) entry which is preliminary data.</text>
</comment>
<accession>A0A8H6E022</accession>
<reference evidence="2" key="1">
    <citation type="submission" date="2019-11" db="EMBL/GenBank/DDBJ databases">
        <title>Bipolaris sorokiniana Genome sequencing.</title>
        <authorList>
            <person name="Wang H."/>
        </authorList>
    </citation>
    <scope>NUCLEOTIDE SEQUENCE</scope>
</reference>
<evidence type="ECO:0000256" key="1">
    <source>
        <dbReference type="SAM" id="MobiDB-lite"/>
    </source>
</evidence>
<proteinExistence type="predicted"/>
<evidence type="ECO:0000313" key="2">
    <source>
        <dbReference type="EMBL" id="KAF5852975.1"/>
    </source>
</evidence>
<protein>
    <submittedName>
        <fullName evidence="2">Uncharacterized protein</fullName>
    </submittedName>
</protein>
<dbReference type="AlphaFoldDB" id="A0A8H6E022"/>
<feature type="compositionally biased region" description="Polar residues" evidence="1">
    <location>
        <begin position="182"/>
        <end position="214"/>
    </location>
</feature>
<gene>
    <name evidence="2" type="ORF">GGP41_001523</name>
</gene>